<proteinExistence type="predicted"/>
<dbReference type="RefSeq" id="XP_052949614.1">
    <property type="nucleotide sequence ID" value="XM_053090987.1"/>
</dbReference>
<gene>
    <name evidence="1" type="ORF">MKK02DRAFT_40164</name>
</gene>
<organism evidence="1 2">
    <name type="scientific">Dioszegia hungarica</name>
    <dbReference type="NCBI Taxonomy" id="4972"/>
    <lineage>
        <taxon>Eukaryota</taxon>
        <taxon>Fungi</taxon>
        <taxon>Dikarya</taxon>
        <taxon>Basidiomycota</taxon>
        <taxon>Agaricomycotina</taxon>
        <taxon>Tremellomycetes</taxon>
        <taxon>Tremellales</taxon>
        <taxon>Bulleribasidiaceae</taxon>
        <taxon>Dioszegia</taxon>
    </lineage>
</organism>
<dbReference type="Proteomes" id="UP001164286">
    <property type="component" value="Unassembled WGS sequence"/>
</dbReference>
<keyword evidence="2" id="KW-1185">Reference proteome</keyword>
<accession>A0AA38LXL1</accession>
<evidence type="ECO:0000313" key="1">
    <source>
        <dbReference type="EMBL" id="KAI9639837.1"/>
    </source>
</evidence>
<dbReference type="GeneID" id="77730192"/>
<dbReference type="EMBL" id="JAKWFO010000001">
    <property type="protein sequence ID" value="KAI9639837.1"/>
    <property type="molecule type" value="Genomic_DNA"/>
</dbReference>
<evidence type="ECO:0000313" key="2">
    <source>
        <dbReference type="Proteomes" id="UP001164286"/>
    </source>
</evidence>
<comment type="caution">
    <text evidence="1">The sequence shown here is derived from an EMBL/GenBank/DDBJ whole genome shotgun (WGS) entry which is preliminary data.</text>
</comment>
<name>A0AA38LXL1_9TREE</name>
<sequence length="310" mass="34805">MGTPEADLPMLAPAPIIVNVDSLHKHLDTFVAELKKASDAHGEWDRSVAVSDNQKGDKTISPDVHDEVLPRFTDFFKTWTTFCKVSESKDKVSSPQVSMEILLPHLYTIFSANYRAPTSFTDLEPWTARCRHLAQALTETTLRKGSRATVVKRYSTGVAKSLMTKSEAWSSLRDMAYGLDGLTVDALKKGFAAQKYRAYLGEKLQDAYNAAYDLSSKIDEGVVLSRLFDEGRKAYRTMLDLLYAVAIAAPDPAPDPNPGVRMTDEEEKYRVFLHERIGEKEIGDDTEWGEELSDDESYDKVGVEWEYDEA</sequence>
<protein>
    <submittedName>
        <fullName evidence="1">Uncharacterized protein</fullName>
    </submittedName>
</protein>
<dbReference type="AlphaFoldDB" id="A0AA38LXL1"/>
<reference evidence="1" key="1">
    <citation type="journal article" date="2022" name="G3 (Bethesda)">
        <title>High quality genome of the basidiomycete yeast Dioszegia hungarica PDD-24b-2 isolated from cloud water.</title>
        <authorList>
            <person name="Jarrige D."/>
            <person name="Haridas S."/>
            <person name="Bleykasten-Grosshans C."/>
            <person name="Joly M."/>
            <person name="Nadalig T."/>
            <person name="Sancelme M."/>
            <person name="Vuilleumier S."/>
            <person name="Grigoriev I.V."/>
            <person name="Amato P."/>
            <person name="Bringel F."/>
        </authorList>
    </citation>
    <scope>NUCLEOTIDE SEQUENCE</scope>
    <source>
        <strain evidence="1">PDD-24b-2</strain>
    </source>
</reference>